<sequence length="1283" mass="142569">MKKILLTITCLFFLSIAFSQGKDFVIEWEGTTEYASGITVKEIPSFQKENFSFTIDNGITFFAQWENSSYIDEGSPTISNTVYQPISISDLKDINLKTISSGHNVKLSNAKSRDKLSAYLTLSPIIKDRGQYKKLVSFTINFTPSNRRDANDVQDITNSVLSSGNWYRFHVDKTGVFRLSKSFLNQIGINTDAVDPRNIKIFGNGGAMLPEANSEFYPLDLMENAIRFVGESDGSFDNEDYILFYAEGPTGYSDVSDTNINLYSEKSYYYVNISSGNGKRIQSMIQSEQTPDVFIDEFQDYQFYEVDEFNLAKLGRRWFGDKFDIETVRTYEFLFPNLVTTIPIQLRVLTAGISESATSFSIDVNGTNAGVIGFSVINPDDAVLASSNELDEPISVSSEDISITLTYDNAGNPSSKGYLDFISIEATRALTYNNEQLLFKNNSVATISGIVEYNISNATSVSEVWDISDKYNVTSVTNADNLNTFSFNASAGTLKNYLAFSPEDAYTPLTDNLISISNQDIKGTVFINEQGEVEDVDYIIVTPSVFYDQALRLADINRQQYGLTVRVLKLEDIYLEFSSGNPDISAIRNLVKYVYDNAQSQSGRLKYLCLFGDGSYDYKNRIPNNTNYVPSWHALSSFSLTSSFVSDDYYGMLDDNEGDDLVGSDRLDIAVGRILADSPQRAKDLVDKIQGYYANEAYGSWRNTFLGVADDVDEAWENTLQTTTNNIADEITLDKPFVNSVKILTDAYQQESSSAGDRYPDVNEAIRDAIEVGALVVNYFGHGGEDGLAKERIFDKDDAQEVNNVCKFNLFITVTCEYTKFDDPNRPTAGEFTYWNKNAGAIALITTTRQIFVTPGRIINEEMNQYLFAYGSNEYPSMAEALRLTKTDPGVAGNPQKRLVFFIGDPAMKLAFAEPNIRLTAINDTPIGQNTDNLEALSKIKMSGEVLDLSGALNTNFNGVLTATIFDKPIQRETLANDGVQQGGSAIKIEFETLGNLIFKGQASVTNGIFEFEFVVPRDITIPLGQGKVSFYAVDENFTQDKAGHSFDITVGGINENAEADNEPPIVNLFMNDENFVNGGITNESPTLLAKLSDTNGINTVSGIGHDISAILDGDETNPFILNDYYQANVDDYTSGVVSFPFRDLEPGLHTLTFKAWDVYNNSTTSEVQFVVFDKDESLQITNVLNYPNPFVDYTEFWFNHNSADSLDISVQIFTVSGKLVRTLNGSTNTSGKSTGTLSKDIIWDGRDDFGDKIGKGVYVYKLKVKSQTLNVQVEKIQKLVIL</sequence>
<keyword evidence="5" id="KW-1185">Reference proteome</keyword>
<comment type="caution">
    <text evidence="4">The sequence shown here is derived from an EMBL/GenBank/DDBJ whole genome shotgun (WGS) entry which is preliminary data.</text>
</comment>
<gene>
    <name evidence="4" type="primary">porU</name>
    <name evidence="4" type="ORF">RM697_07300</name>
</gene>
<reference evidence="4 5" key="1">
    <citation type="submission" date="2023-09" db="EMBL/GenBank/DDBJ databases">
        <authorList>
            <person name="Rey-Velasco X."/>
        </authorList>
    </citation>
    <scope>NUCLEOTIDE SEQUENCE [LARGE SCALE GENOMIC DNA]</scope>
    <source>
        <strain evidence="4 5">W332</strain>
    </source>
</reference>
<dbReference type="RefSeq" id="WP_311427213.1">
    <property type="nucleotide sequence ID" value="NZ_JAVRIA010000003.1"/>
</dbReference>
<dbReference type="InterPro" id="IPR029030">
    <property type="entry name" value="Caspase-like_dom_sf"/>
</dbReference>
<dbReference type="NCBIfam" id="TIGR04183">
    <property type="entry name" value="Por_Secre_tail"/>
    <property type="match status" value="1"/>
</dbReference>
<keyword evidence="1 2" id="KW-0732">Signal</keyword>
<accession>A0ABU2YKM7</accession>
<dbReference type="Gene3D" id="3.40.50.1460">
    <property type="match status" value="1"/>
</dbReference>
<organism evidence="4 5">
    <name type="scientific">Microcosmobacter mediterraneus</name>
    <dbReference type="NCBI Taxonomy" id="3075607"/>
    <lineage>
        <taxon>Bacteria</taxon>
        <taxon>Pseudomonadati</taxon>
        <taxon>Bacteroidota</taxon>
        <taxon>Flavobacteriia</taxon>
        <taxon>Flavobacteriales</taxon>
        <taxon>Flavobacteriaceae</taxon>
        <taxon>Microcosmobacter</taxon>
    </lineage>
</organism>
<dbReference type="Pfam" id="PF01364">
    <property type="entry name" value="Peptidase_C25"/>
    <property type="match status" value="1"/>
</dbReference>
<dbReference type="EMBL" id="JAVRIA010000003">
    <property type="protein sequence ID" value="MDT0558446.1"/>
    <property type="molecule type" value="Genomic_DNA"/>
</dbReference>
<dbReference type="SUPFAM" id="SSF52129">
    <property type="entry name" value="Caspase-like"/>
    <property type="match status" value="1"/>
</dbReference>
<dbReference type="Gene3D" id="3.40.50.10390">
    <property type="entry name" value="Gingipain r, domain 1"/>
    <property type="match status" value="1"/>
</dbReference>
<dbReference type="Gene3D" id="2.60.40.4070">
    <property type="match status" value="1"/>
</dbReference>
<dbReference type="InterPro" id="IPR001769">
    <property type="entry name" value="Gingipain"/>
</dbReference>
<dbReference type="Proteomes" id="UP001259492">
    <property type="component" value="Unassembled WGS sequence"/>
</dbReference>
<dbReference type="InterPro" id="IPR029031">
    <property type="entry name" value="Gingipain_N_sf"/>
</dbReference>
<evidence type="ECO:0000259" key="3">
    <source>
        <dbReference type="Pfam" id="PF01364"/>
    </source>
</evidence>
<protein>
    <submittedName>
        <fullName evidence="4">Type IX secretion system sortase PorU</fullName>
    </submittedName>
</protein>
<dbReference type="NCBIfam" id="NF033707">
    <property type="entry name" value="T9SS_sortase"/>
    <property type="match status" value="1"/>
</dbReference>
<evidence type="ECO:0000313" key="4">
    <source>
        <dbReference type="EMBL" id="MDT0558446.1"/>
    </source>
</evidence>
<name>A0ABU2YKM7_9FLAO</name>
<evidence type="ECO:0000313" key="5">
    <source>
        <dbReference type="Proteomes" id="UP001259492"/>
    </source>
</evidence>
<feature type="domain" description="Gingipain" evidence="3">
    <location>
        <begin position="538"/>
        <end position="910"/>
    </location>
</feature>
<evidence type="ECO:0000256" key="1">
    <source>
        <dbReference type="ARBA" id="ARBA00022729"/>
    </source>
</evidence>
<feature type="signal peptide" evidence="2">
    <location>
        <begin position="1"/>
        <end position="21"/>
    </location>
</feature>
<feature type="chain" id="PRO_5046629078" evidence="2">
    <location>
        <begin position="22"/>
        <end position="1283"/>
    </location>
</feature>
<dbReference type="CDD" id="cd02258">
    <property type="entry name" value="Peptidase_C25_N"/>
    <property type="match status" value="1"/>
</dbReference>
<proteinExistence type="predicted"/>
<dbReference type="InterPro" id="IPR026444">
    <property type="entry name" value="Secre_tail"/>
</dbReference>
<evidence type="ECO:0000256" key="2">
    <source>
        <dbReference type="SAM" id="SignalP"/>
    </source>
</evidence>